<dbReference type="OrthoDB" id="3439492at2759"/>
<dbReference type="EMBL" id="ML978960">
    <property type="protein sequence ID" value="KAF1931808.1"/>
    <property type="molecule type" value="Genomic_DNA"/>
</dbReference>
<evidence type="ECO:0000313" key="2">
    <source>
        <dbReference type="Proteomes" id="UP000800082"/>
    </source>
</evidence>
<protein>
    <submittedName>
        <fullName evidence="1">Uncharacterized protein</fullName>
    </submittedName>
</protein>
<gene>
    <name evidence="1" type="ORF">M421DRAFT_417557</name>
</gene>
<accession>A0A6A5RXQ5</accession>
<dbReference type="AlphaFoldDB" id="A0A6A5RXQ5"/>
<reference evidence="1" key="1">
    <citation type="journal article" date="2020" name="Stud. Mycol.">
        <title>101 Dothideomycetes genomes: a test case for predicting lifestyles and emergence of pathogens.</title>
        <authorList>
            <person name="Haridas S."/>
            <person name="Albert R."/>
            <person name="Binder M."/>
            <person name="Bloem J."/>
            <person name="Labutti K."/>
            <person name="Salamov A."/>
            <person name="Andreopoulos B."/>
            <person name="Baker S."/>
            <person name="Barry K."/>
            <person name="Bills G."/>
            <person name="Bluhm B."/>
            <person name="Cannon C."/>
            <person name="Castanera R."/>
            <person name="Culley D."/>
            <person name="Daum C."/>
            <person name="Ezra D."/>
            <person name="Gonzalez J."/>
            <person name="Henrissat B."/>
            <person name="Kuo A."/>
            <person name="Liang C."/>
            <person name="Lipzen A."/>
            <person name="Lutzoni F."/>
            <person name="Magnuson J."/>
            <person name="Mondo S."/>
            <person name="Nolan M."/>
            <person name="Ohm R."/>
            <person name="Pangilinan J."/>
            <person name="Park H.-J."/>
            <person name="Ramirez L."/>
            <person name="Alfaro M."/>
            <person name="Sun H."/>
            <person name="Tritt A."/>
            <person name="Yoshinaga Y."/>
            <person name="Zwiers L.-H."/>
            <person name="Turgeon B."/>
            <person name="Goodwin S."/>
            <person name="Spatafora J."/>
            <person name="Crous P."/>
            <person name="Grigoriev I."/>
        </authorList>
    </citation>
    <scope>NUCLEOTIDE SEQUENCE</scope>
    <source>
        <strain evidence="1">CBS 183.55</strain>
    </source>
</reference>
<feature type="non-terminal residue" evidence="1">
    <location>
        <position position="67"/>
    </location>
</feature>
<sequence>MSARILHMNGDYEPLGQLWIPYFIARNPRVTSVVDQTIESARTTAANYNTTKAFLGLFEQTRIELGI</sequence>
<dbReference type="Proteomes" id="UP000800082">
    <property type="component" value="Unassembled WGS sequence"/>
</dbReference>
<dbReference type="GeneID" id="54349179"/>
<keyword evidence="2" id="KW-1185">Reference proteome</keyword>
<name>A0A6A5RXQ5_9PLEO</name>
<evidence type="ECO:0000313" key="1">
    <source>
        <dbReference type="EMBL" id="KAF1931808.1"/>
    </source>
</evidence>
<organism evidence="1 2">
    <name type="scientific">Didymella exigua CBS 183.55</name>
    <dbReference type="NCBI Taxonomy" id="1150837"/>
    <lineage>
        <taxon>Eukaryota</taxon>
        <taxon>Fungi</taxon>
        <taxon>Dikarya</taxon>
        <taxon>Ascomycota</taxon>
        <taxon>Pezizomycotina</taxon>
        <taxon>Dothideomycetes</taxon>
        <taxon>Pleosporomycetidae</taxon>
        <taxon>Pleosporales</taxon>
        <taxon>Pleosporineae</taxon>
        <taxon>Didymellaceae</taxon>
        <taxon>Didymella</taxon>
    </lineage>
</organism>
<dbReference type="RefSeq" id="XP_033452056.1">
    <property type="nucleotide sequence ID" value="XM_033591511.1"/>
</dbReference>
<proteinExistence type="predicted"/>